<keyword evidence="3" id="KW-0067">ATP-binding</keyword>
<accession>A0ABS2AV18</accession>
<evidence type="ECO:0000313" key="3">
    <source>
        <dbReference type="EMBL" id="MBM2623717.1"/>
    </source>
</evidence>
<dbReference type="GO" id="GO:0006508">
    <property type="term" value="P:proteolysis"/>
    <property type="evidence" value="ECO:0007669"/>
    <property type="project" value="UniProtKB-KW"/>
</dbReference>
<dbReference type="InterPro" id="IPR004176">
    <property type="entry name" value="Clp_R_N"/>
</dbReference>
<evidence type="ECO:0000313" key="4">
    <source>
        <dbReference type="Proteomes" id="UP000632138"/>
    </source>
</evidence>
<dbReference type="RefSeq" id="WP_203384068.1">
    <property type="nucleotide sequence ID" value="NZ_JAENHP010000041.1"/>
</dbReference>
<keyword evidence="3" id="KW-0645">Protease</keyword>
<dbReference type="Proteomes" id="UP000632138">
    <property type="component" value="Unassembled WGS sequence"/>
</dbReference>
<organism evidence="3 4">
    <name type="scientific">Paractinoplanes ovalisporus</name>
    <dbReference type="NCBI Taxonomy" id="2810368"/>
    <lineage>
        <taxon>Bacteria</taxon>
        <taxon>Bacillati</taxon>
        <taxon>Actinomycetota</taxon>
        <taxon>Actinomycetes</taxon>
        <taxon>Micromonosporales</taxon>
        <taxon>Micromonosporaceae</taxon>
        <taxon>Paractinoplanes</taxon>
    </lineage>
</organism>
<evidence type="ECO:0000256" key="1">
    <source>
        <dbReference type="PROSITE-ProRule" id="PRU01251"/>
    </source>
</evidence>
<keyword evidence="4" id="KW-1185">Reference proteome</keyword>
<proteinExistence type="predicted"/>
<dbReference type="Gene3D" id="1.10.1780.10">
    <property type="entry name" value="Clp, N-terminal domain"/>
    <property type="match status" value="2"/>
</dbReference>
<keyword evidence="1" id="KW-0677">Repeat</keyword>
<feature type="domain" description="Clp R" evidence="2">
    <location>
        <begin position="56"/>
        <end position="199"/>
    </location>
</feature>
<dbReference type="GO" id="GO:0008233">
    <property type="term" value="F:peptidase activity"/>
    <property type="evidence" value="ECO:0007669"/>
    <property type="project" value="UniProtKB-KW"/>
</dbReference>
<reference evidence="3 4" key="1">
    <citation type="submission" date="2021-01" db="EMBL/GenBank/DDBJ databases">
        <title>Actinoplanes sp. nov. LDG1-06 isolated from lichen.</title>
        <authorList>
            <person name="Saeng-In P."/>
            <person name="Phongsopitanun W."/>
            <person name="Kanchanasin P."/>
            <person name="Yuki M."/>
            <person name="Kudo T."/>
            <person name="Ohkuma M."/>
            <person name="Tanasupawat S."/>
        </authorList>
    </citation>
    <scope>NUCLEOTIDE SEQUENCE [LARGE SCALE GENOMIC DNA]</scope>
    <source>
        <strain evidence="3 4">LDG1-06</strain>
    </source>
</reference>
<keyword evidence="3" id="KW-0378">Hydrolase</keyword>
<name>A0ABS2AV18_9ACTN</name>
<dbReference type="GO" id="GO:0005524">
    <property type="term" value="F:ATP binding"/>
    <property type="evidence" value="ECO:0007669"/>
    <property type="project" value="UniProtKB-KW"/>
</dbReference>
<dbReference type="Pfam" id="PF02861">
    <property type="entry name" value="Clp_N"/>
    <property type="match status" value="2"/>
</dbReference>
<comment type="caution">
    <text evidence="3">The sequence shown here is derived from an EMBL/GenBank/DDBJ whole genome shotgun (WGS) entry which is preliminary data.</text>
</comment>
<evidence type="ECO:0000259" key="2">
    <source>
        <dbReference type="PROSITE" id="PS51903"/>
    </source>
</evidence>
<dbReference type="PROSITE" id="PS51903">
    <property type="entry name" value="CLP_R"/>
    <property type="match status" value="1"/>
</dbReference>
<protein>
    <submittedName>
        <fullName evidence="3">ATP-dependent Clp protease ATP-binding subunit</fullName>
    </submittedName>
</protein>
<keyword evidence="3" id="KW-0547">Nucleotide-binding</keyword>
<dbReference type="SUPFAM" id="SSF81923">
    <property type="entry name" value="Double Clp-N motif"/>
    <property type="match status" value="1"/>
</dbReference>
<dbReference type="InterPro" id="IPR036628">
    <property type="entry name" value="Clp_N_dom_sf"/>
</dbReference>
<gene>
    <name evidence="3" type="ORF">JIG36_50335</name>
</gene>
<dbReference type="EMBL" id="JAENHP010000041">
    <property type="protein sequence ID" value="MBM2623717.1"/>
    <property type="molecule type" value="Genomic_DNA"/>
</dbReference>
<sequence length="244" mass="25575">MPKINVYLPDDLADSVRESGIPVSAICQRALEQAVQRVTAIRSAILDDLDEGGELIERLPSFTARLVTVLKLAAARARVAGAPTVTTGDLLHGMLAEGDNLALQILTAMDVAPTSLTAPTGREPGGSADEGLRFSRPAAIALEQAVGEAIGFGHNYVGCEHLLVALAGEQDGVAGKVLRERGVDAKATRRAVSVAIAGYAHLRANLRRQGHQPGTADMAGILTAVRAELAPLVTRLEQLEARIS</sequence>